<dbReference type="EMBL" id="CP060776">
    <property type="protein sequence ID" value="QQK45024.1"/>
    <property type="molecule type" value="Genomic_DNA"/>
</dbReference>
<feature type="compositionally biased region" description="Low complexity" evidence="1">
    <location>
        <begin position="498"/>
        <end position="512"/>
    </location>
</feature>
<feature type="compositionally biased region" description="Low complexity" evidence="1">
    <location>
        <begin position="52"/>
        <end position="81"/>
    </location>
</feature>
<feature type="compositionally biased region" description="Polar residues" evidence="1">
    <location>
        <begin position="380"/>
        <end position="391"/>
    </location>
</feature>
<reference evidence="3 4" key="1">
    <citation type="submission" date="2020-08" db="EMBL/GenBank/DDBJ databases">
        <title>The completed genome sequence of the pathogenic ascomycete fungus Penicillium digitatum.</title>
        <authorList>
            <person name="Wang M."/>
        </authorList>
    </citation>
    <scope>NUCLEOTIDE SEQUENCE [LARGE SCALE GENOMIC DNA]</scope>
    <source>
        <strain evidence="3 4">PdW03</strain>
    </source>
</reference>
<feature type="region of interest" description="Disordered" evidence="1">
    <location>
        <begin position="405"/>
        <end position="424"/>
    </location>
</feature>
<proteinExistence type="predicted"/>
<feature type="region of interest" description="Disordered" evidence="1">
    <location>
        <begin position="699"/>
        <end position="739"/>
    </location>
</feature>
<evidence type="ECO:0000259" key="2">
    <source>
        <dbReference type="PROSITE" id="PS50108"/>
    </source>
</evidence>
<feature type="region of interest" description="Disordered" evidence="1">
    <location>
        <begin position="483"/>
        <end position="531"/>
    </location>
</feature>
<evidence type="ECO:0000256" key="1">
    <source>
        <dbReference type="SAM" id="MobiDB-lite"/>
    </source>
</evidence>
<dbReference type="RefSeq" id="XP_014537027.2">
    <property type="nucleotide sequence ID" value="XM_014681541.2"/>
</dbReference>
<feature type="region of interest" description="Disordered" evidence="1">
    <location>
        <begin position="1"/>
        <end position="103"/>
    </location>
</feature>
<name>A0A7T6XPS1_PENDI</name>
<dbReference type="AlphaFoldDB" id="A0A7T6XPS1"/>
<feature type="compositionally biased region" description="Polar residues" evidence="1">
    <location>
        <begin position="729"/>
        <end position="739"/>
    </location>
</feature>
<accession>A0A7T6XPS1</accession>
<dbReference type="KEGG" id="pdp:PDIP_22540"/>
<protein>
    <submittedName>
        <fullName evidence="3">PAK-box/P21-Rho-binding</fullName>
    </submittedName>
</protein>
<dbReference type="Proteomes" id="UP000595662">
    <property type="component" value="Chromosome 3"/>
</dbReference>
<feature type="domain" description="CRIB" evidence="2">
    <location>
        <begin position="160"/>
        <end position="173"/>
    </location>
</feature>
<organism evidence="3 4">
    <name type="scientific">Penicillium digitatum</name>
    <name type="common">Green mold</name>
    <dbReference type="NCBI Taxonomy" id="36651"/>
    <lineage>
        <taxon>Eukaryota</taxon>
        <taxon>Fungi</taxon>
        <taxon>Dikarya</taxon>
        <taxon>Ascomycota</taxon>
        <taxon>Pezizomycotina</taxon>
        <taxon>Eurotiomycetes</taxon>
        <taxon>Eurotiomycetidae</taxon>
        <taxon>Eurotiales</taxon>
        <taxon>Aspergillaceae</taxon>
        <taxon>Penicillium</taxon>
    </lineage>
</organism>
<dbReference type="GeneID" id="26230576"/>
<feature type="compositionally biased region" description="Pro residues" evidence="1">
    <location>
        <begin position="269"/>
        <end position="288"/>
    </location>
</feature>
<dbReference type="PROSITE" id="PS50108">
    <property type="entry name" value="CRIB"/>
    <property type="match status" value="1"/>
</dbReference>
<feature type="compositionally biased region" description="Basic and acidic residues" evidence="1">
    <location>
        <begin position="699"/>
        <end position="711"/>
    </location>
</feature>
<feature type="compositionally biased region" description="Polar residues" evidence="1">
    <location>
        <begin position="411"/>
        <end position="420"/>
    </location>
</feature>
<feature type="region of interest" description="Disordered" evidence="1">
    <location>
        <begin position="315"/>
        <end position="393"/>
    </location>
</feature>
<gene>
    <name evidence="3" type="ORF">Pdw03_8925</name>
</gene>
<dbReference type="InterPro" id="IPR000095">
    <property type="entry name" value="CRIB_dom"/>
</dbReference>
<evidence type="ECO:0000313" key="3">
    <source>
        <dbReference type="EMBL" id="QQK45024.1"/>
    </source>
</evidence>
<sequence length="739" mass="81832">MSTFPSPMAKAWDKDDDRPSTNSSNEQSEHATHNRSRSIAHANSPKRLSVFSGRSRSNTTTSTSSRRSPVSSMISTDSSIASDERAGSALGLRSDKHDKSSRSFLARGSRILRRRGSKINVVSTLDEQDEADREKARPEREIFGRRARHTDHSERKKSIISDPFDFHHLTHTNPSQFQALDQTRENDLVTEFSAIRASQRPQTGLKGIRAEDIHFRNFCSDQLGSFGTATTADVPSVSPPASPKTCKFHTRGESRVNENFSRLVSRYPRPCPTTPPPPAVPETPPPETGEPAPRAVDEILGLSTATTYPEYVQSAQQTRFFSPEPADDRTRTSSIGSHYDLEDVPEEEEGTRYWDSPGSSIGRPDSRSTSQISPPPAKSQPPSNSERQAPISTHVAEELSRKFSEVLGSPTLPQRLQNKATPRAQVEITPPEPITSLHRFSYEDELYDSWDADIDYCYEHAAESTSNFDWSRTSLDEIRPQVGVASSEGPWRAPRTRQLQPSPLSTSALPAPDLDPSPTQPMPSHSVPTPATADFEQGFIARGADYFHPVSSSILPTLGKQISHEPLYEEYMMTDGESDRHFPFPQSTMGSISPRSSFSPISKCNSQESLMLSRAASIVRKHRSSVSTTNSVPELIHSLSSSRELMPTDRMTAGEAFTRPTSSSHHRQTKSLAGAHFLQNDSSTSLESADFTASLHDHTMSISEVDPKPTKFEAPLPPRTHYRRKARSPSYSLFPTASH</sequence>
<feature type="region of interest" description="Disordered" evidence="1">
    <location>
        <begin position="265"/>
        <end position="293"/>
    </location>
</feature>
<dbReference type="VEuPathDB" id="FungiDB:PDIP_22540"/>
<evidence type="ECO:0000313" key="4">
    <source>
        <dbReference type="Proteomes" id="UP000595662"/>
    </source>
</evidence>